<keyword evidence="2" id="KW-1185">Reference proteome</keyword>
<dbReference type="Proteomes" id="UP001151760">
    <property type="component" value="Unassembled WGS sequence"/>
</dbReference>
<reference evidence="1" key="2">
    <citation type="submission" date="2022-01" db="EMBL/GenBank/DDBJ databases">
        <authorList>
            <person name="Yamashiro T."/>
            <person name="Shiraishi A."/>
            <person name="Satake H."/>
            <person name="Nakayama K."/>
        </authorList>
    </citation>
    <scope>NUCLEOTIDE SEQUENCE</scope>
</reference>
<organism evidence="1 2">
    <name type="scientific">Tanacetum coccineum</name>
    <dbReference type="NCBI Taxonomy" id="301880"/>
    <lineage>
        <taxon>Eukaryota</taxon>
        <taxon>Viridiplantae</taxon>
        <taxon>Streptophyta</taxon>
        <taxon>Embryophyta</taxon>
        <taxon>Tracheophyta</taxon>
        <taxon>Spermatophyta</taxon>
        <taxon>Magnoliopsida</taxon>
        <taxon>eudicotyledons</taxon>
        <taxon>Gunneridae</taxon>
        <taxon>Pentapetalae</taxon>
        <taxon>asterids</taxon>
        <taxon>campanulids</taxon>
        <taxon>Asterales</taxon>
        <taxon>Asteraceae</taxon>
        <taxon>Asteroideae</taxon>
        <taxon>Anthemideae</taxon>
        <taxon>Anthemidinae</taxon>
        <taxon>Tanacetum</taxon>
    </lineage>
</organism>
<protein>
    <submittedName>
        <fullName evidence="1">Uncharacterized protein</fullName>
    </submittedName>
</protein>
<gene>
    <name evidence="1" type="ORF">Tco_0977535</name>
</gene>
<reference evidence="1" key="1">
    <citation type="journal article" date="2022" name="Int. J. Mol. Sci.">
        <title>Draft Genome of Tanacetum Coccineum: Genomic Comparison of Closely Related Tanacetum-Family Plants.</title>
        <authorList>
            <person name="Yamashiro T."/>
            <person name="Shiraishi A."/>
            <person name="Nakayama K."/>
            <person name="Satake H."/>
        </authorList>
    </citation>
    <scope>NUCLEOTIDE SEQUENCE</scope>
</reference>
<evidence type="ECO:0000313" key="1">
    <source>
        <dbReference type="EMBL" id="GJT51378.1"/>
    </source>
</evidence>
<sequence>MFRFENMWLRDENIYNVVRDGWAYGLATGMQHDPCSIVSECAKRLSDWNKTNFGHVQWSIKSIQKTFQVLQSRFDGSTGDEQRVLREQIKELLTREELMWKQRSRVQWLREGDKNTQRMEILEQEFKKLKRSRISIVKVRWNSKRGPKFTWEREDQMKLKYPHLFSANSSWISEAKFI</sequence>
<proteinExistence type="predicted"/>
<comment type="caution">
    <text evidence="1">The sequence shown here is derived from an EMBL/GenBank/DDBJ whole genome shotgun (WGS) entry which is preliminary data.</text>
</comment>
<name>A0ABQ5EKC9_9ASTR</name>
<accession>A0ABQ5EKC9</accession>
<dbReference type="EMBL" id="BQNB010016402">
    <property type="protein sequence ID" value="GJT51378.1"/>
    <property type="molecule type" value="Genomic_DNA"/>
</dbReference>
<evidence type="ECO:0000313" key="2">
    <source>
        <dbReference type="Proteomes" id="UP001151760"/>
    </source>
</evidence>